<dbReference type="Proteomes" id="UP000189796">
    <property type="component" value="Chromosome I"/>
</dbReference>
<dbReference type="InterPro" id="IPR049625">
    <property type="entry name" value="Glyco_transf_61_cat"/>
</dbReference>
<reference evidence="2 3" key="1">
    <citation type="submission" date="2016-11" db="EMBL/GenBank/DDBJ databases">
        <authorList>
            <person name="Jaros S."/>
            <person name="Januszkiewicz K."/>
            <person name="Wedrychowicz H."/>
        </authorList>
    </citation>
    <scope>NUCLEOTIDE SEQUENCE [LARGE SCALE GENOMIC DNA]</scope>
    <source>
        <strain evidence="2 3">GAS138</strain>
    </source>
</reference>
<evidence type="ECO:0000259" key="1">
    <source>
        <dbReference type="Pfam" id="PF04577"/>
    </source>
</evidence>
<dbReference type="GO" id="GO:0016757">
    <property type="term" value="F:glycosyltransferase activity"/>
    <property type="evidence" value="ECO:0007669"/>
    <property type="project" value="InterPro"/>
</dbReference>
<dbReference type="EMBL" id="LT670817">
    <property type="protein sequence ID" value="SHH49449.1"/>
    <property type="molecule type" value="Genomic_DNA"/>
</dbReference>
<gene>
    <name evidence="2" type="ORF">SAMN05443248_4996</name>
</gene>
<evidence type="ECO:0000313" key="3">
    <source>
        <dbReference type="Proteomes" id="UP000189796"/>
    </source>
</evidence>
<feature type="domain" description="Glycosyltransferase 61 catalytic" evidence="1">
    <location>
        <begin position="145"/>
        <end position="312"/>
    </location>
</feature>
<dbReference type="Pfam" id="PF04577">
    <property type="entry name" value="Glyco_transf_61"/>
    <property type="match status" value="1"/>
</dbReference>
<name>A0A1M5TFF9_9BRAD</name>
<sequence>MTTRPIRSTWQHRLAFERIRFRLARRFGLDVNLLNAAASVEELHPTEKIAGAPCIALPGQFERISKGGFDIDIAEEIAQLKGGPREIGPTVRYVLDNVLVSHGIIHARGRRKLFNSTIDLGSVQSPWAEYDEAGLRSSYVGCYFFGHWLADDCTTHLLAQQSGTPMSMPTPPWPNCAGYLGLFGQSYIELGRAHVRRLVLYDDIAHNEHKASRFRALRARVGSNNESRAAGRIVYLMRGRLGGAQPVGTDAYRSSFGRTIHNEAEIVEALMRQGVTIVCAETLTVPQLIAELLGARIVIGLEGSQLSHGLFTLHDKGGMLAIQPPDRLYNGYMDAMNVLGMRYGIVVGEQRQSGFHLPLGDLLRTIDLMDTKLC</sequence>
<evidence type="ECO:0000313" key="2">
    <source>
        <dbReference type="EMBL" id="SHH49449.1"/>
    </source>
</evidence>
<protein>
    <recommendedName>
        <fullName evidence="1">Glycosyltransferase 61 catalytic domain-containing protein</fullName>
    </recommendedName>
</protein>
<accession>A0A1M5TFF9</accession>
<dbReference type="AlphaFoldDB" id="A0A1M5TFF9"/>
<proteinExistence type="predicted"/>
<organism evidence="2 3">
    <name type="scientific">Bradyrhizobium erythrophlei</name>
    <dbReference type="NCBI Taxonomy" id="1437360"/>
    <lineage>
        <taxon>Bacteria</taxon>
        <taxon>Pseudomonadati</taxon>
        <taxon>Pseudomonadota</taxon>
        <taxon>Alphaproteobacteria</taxon>
        <taxon>Hyphomicrobiales</taxon>
        <taxon>Nitrobacteraceae</taxon>
        <taxon>Bradyrhizobium</taxon>
    </lineage>
</organism>